<evidence type="ECO:0000256" key="5">
    <source>
        <dbReference type="ARBA" id="ARBA00023136"/>
    </source>
</evidence>
<feature type="transmembrane region" description="Helical" evidence="6">
    <location>
        <begin position="76"/>
        <end position="101"/>
    </location>
</feature>
<keyword evidence="6" id="KW-0813">Transport</keyword>
<protein>
    <recommendedName>
        <fullName evidence="6">Small-conductance mechanosensitive channel</fullName>
    </recommendedName>
</protein>
<keyword evidence="10" id="KW-1185">Reference proteome</keyword>
<dbReference type="InterPro" id="IPR045275">
    <property type="entry name" value="MscS_archaea/bacteria_type"/>
</dbReference>
<dbReference type="PANTHER" id="PTHR30221">
    <property type="entry name" value="SMALL-CONDUCTANCE MECHANOSENSITIVE CHANNEL"/>
    <property type="match status" value="1"/>
</dbReference>
<name>A0A1I2QGC9_9GAMM</name>
<dbReference type="InterPro" id="IPR006685">
    <property type="entry name" value="MscS_channel_2nd"/>
</dbReference>
<sequence>MERLIDNIIFIAPLLAVSTVVIGFLLIMNWLLLGRHPELGNEKKLPRQLVLLALTLVGFMMVTFSLPVSDTARNQVIALTGVLLSGLVAFSSTTFVANFMAGIMLRMNRPFNTGDFIRVENHFGRVSERGLFDTEIQSEHRELITLPNLYLITRPVEVVSKSGAIISSTLSLGYDIHYSRIESLLISAAQACELADPFVQVIELGNDAITYRVSGLLVDVKSMLTTRSLLYRAILDVLHNDGVEIVSPSFVNQRRLDDNAKVIPDFAVKAPVDTSSNVESIVFDKAEKAEQHESAEEQLNTELHSLDEELGAASGEVKANIEARIEQKRQQLDQISEQKEEEKVKWEY</sequence>
<feature type="transmembrane region" description="Helical" evidence="6">
    <location>
        <begin position="45"/>
        <end position="64"/>
    </location>
</feature>
<dbReference type="GO" id="GO:0008381">
    <property type="term" value="F:mechanosensitive monoatomic ion channel activity"/>
    <property type="evidence" value="ECO:0007669"/>
    <property type="project" value="InterPro"/>
</dbReference>
<evidence type="ECO:0000256" key="4">
    <source>
        <dbReference type="ARBA" id="ARBA00022989"/>
    </source>
</evidence>
<dbReference type="STRING" id="1045558.SAMN05216175_104301"/>
<keyword evidence="6" id="KW-0406">Ion transport</keyword>
<dbReference type="SUPFAM" id="SSF50182">
    <property type="entry name" value="Sm-like ribonucleoproteins"/>
    <property type="match status" value="1"/>
</dbReference>
<feature type="coiled-coil region" evidence="7">
    <location>
        <begin position="289"/>
        <end position="345"/>
    </location>
</feature>
<keyword evidence="6" id="KW-0407">Ion channel</keyword>
<keyword evidence="2" id="KW-1003">Cell membrane</keyword>
<organism evidence="9 10">
    <name type="scientific">Neptunomonas qingdaonensis</name>
    <dbReference type="NCBI Taxonomy" id="1045558"/>
    <lineage>
        <taxon>Bacteria</taxon>
        <taxon>Pseudomonadati</taxon>
        <taxon>Pseudomonadota</taxon>
        <taxon>Gammaproteobacteria</taxon>
        <taxon>Oceanospirillales</taxon>
        <taxon>Oceanospirillaceae</taxon>
        <taxon>Neptunomonas</taxon>
    </lineage>
</organism>
<keyword evidence="7" id="KW-0175">Coiled coil</keyword>
<comment type="similarity">
    <text evidence="6">Belongs to the MscS (TC 1.A.23) family.</text>
</comment>
<dbReference type="InterPro" id="IPR023408">
    <property type="entry name" value="MscS_beta-dom_sf"/>
</dbReference>
<accession>A0A1I2QGC9</accession>
<evidence type="ECO:0000256" key="6">
    <source>
        <dbReference type="RuleBase" id="RU369025"/>
    </source>
</evidence>
<comment type="subcellular location">
    <subcellularLocation>
        <location evidence="6">Cell inner membrane</location>
        <topology evidence="6">Multi-pass membrane protein</topology>
    </subcellularLocation>
    <subcellularLocation>
        <location evidence="1">Cell membrane</location>
        <topology evidence="1">Multi-pass membrane protein</topology>
    </subcellularLocation>
</comment>
<dbReference type="Gene3D" id="2.30.30.60">
    <property type="match status" value="1"/>
</dbReference>
<dbReference type="GO" id="GO:0005886">
    <property type="term" value="C:plasma membrane"/>
    <property type="evidence" value="ECO:0007669"/>
    <property type="project" value="UniProtKB-SubCell"/>
</dbReference>
<evidence type="ECO:0000256" key="7">
    <source>
        <dbReference type="SAM" id="Coils"/>
    </source>
</evidence>
<dbReference type="PANTHER" id="PTHR30221:SF18">
    <property type="entry name" value="SLL0590 PROTEIN"/>
    <property type="match status" value="1"/>
</dbReference>
<proteinExistence type="inferred from homology"/>
<reference evidence="10" key="1">
    <citation type="submission" date="2016-10" db="EMBL/GenBank/DDBJ databases">
        <authorList>
            <person name="Varghese N."/>
            <person name="Submissions S."/>
        </authorList>
    </citation>
    <scope>NUCLEOTIDE SEQUENCE [LARGE SCALE GENOMIC DNA]</scope>
    <source>
        <strain evidence="10">CGMCC 1.10971</strain>
    </source>
</reference>
<dbReference type="Proteomes" id="UP000198623">
    <property type="component" value="Unassembled WGS sequence"/>
</dbReference>
<comment type="subunit">
    <text evidence="6">Homoheptamer.</text>
</comment>
<comment type="caution">
    <text evidence="6">Lacks conserved residue(s) required for the propagation of feature annotation.</text>
</comment>
<dbReference type="OrthoDB" id="9780668at2"/>
<dbReference type="InterPro" id="IPR011066">
    <property type="entry name" value="MscS_channel_C_sf"/>
</dbReference>
<dbReference type="Pfam" id="PF00924">
    <property type="entry name" value="MS_channel_2nd"/>
    <property type="match status" value="1"/>
</dbReference>
<evidence type="ECO:0000313" key="9">
    <source>
        <dbReference type="EMBL" id="SFG24806.1"/>
    </source>
</evidence>
<dbReference type="AlphaFoldDB" id="A0A1I2QGC9"/>
<keyword evidence="6" id="KW-0997">Cell inner membrane</keyword>
<evidence type="ECO:0000256" key="3">
    <source>
        <dbReference type="ARBA" id="ARBA00022692"/>
    </source>
</evidence>
<evidence type="ECO:0000256" key="2">
    <source>
        <dbReference type="ARBA" id="ARBA00022475"/>
    </source>
</evidence>
<gene>
    <name evidence="9" type="ORF">SAMN05216175_104301</name>
</gene>
<feature type="transmembrane region" description="Helical" evidence="6">
    <location>
        <begin position="12"/>
        <end position="33"/>
    </location>
</feature>
<evidence type="ECO:0000313" key="10">
    <source>
        <dbReference type="Proteomes" id="UP000198623"/>
    </source>
</evidence>
<dbReference type="EMBL" id="FOOU01000004">
    <property type="protein sequence ID" value="SFG24806.1"/>
    <property type="molecule type" value="Genomic_DNA"/>
</dbReference>
<keyword evidence="5 6" id="KW-0472">Membrane</keyword>
<keyword evidence="4 6" id="KW-1133">Transmembrane helix</keyword>
<keyword evidence="3 6" id="KW-0812">Transmembrane</keyword>
<evidence type="ECO:0000256" key="1">
    <source>
        <dbReference type="ARBA" id="ARBA00004651"/>
    </source>
</evidence>
<dbReference type="InterPro" id="IPR010920">
    <property type="entry name" value="LSM_dom_sf"/>
</dbReference>
<dbReference type="SUPFAM" id="SSF82689">
    <property type="entry name" value="Mechanosensitive channel protein MscS (YggB), C-terminal domain"/>
    <property type="match status" value="1"/>
</dbReference>
<dbReference type="RefSeq" id="WP_090726732.1">
    <property type="nucleotide sequence ID" value="NZ_FOOU01000004.1"/>
</dbReference>
<comment type="function">
    <text evidence="6">Mechanosensitive channel that participates in the regulation of osmotic pressure changes within the cell, opening in response to stretch forces in the membrane lipid bilayer, without the need for other proteins. Contributes to normal resistance to hypoosmotic shock. Forms an ion channel of 1.0 nanosiemens conductance with a slight preference for anions.</text>
</comment>
<evidence type="ECO:0000259" key="8">
    <source>
        <dbReference type="Pfam" id="PF00924"/>
    </source>
</evidence>
<feature type="domain" description="Mechanosensitive ion channel MscS" evidence="8">
    <location>
        <begin position="95"/>
        <end position="156"/>
    </location>
</feature>